<dbReference type="Proteomes" id="UP001162162">
    <property type="component" value="Unassembled WGS sequence"/>
</dbReference>
<dbReference type="EMBL" id="JAPWTK010000264">
    <property type="protein sequence ID" value="KAJ8944181.1"/>
    <property type="molecule type" value="Genomic_DNA"/>
</dbReference>
<dbReference type="AlphaFoldDB" id="A0AAV8XZR6"/>
<reference evidence="1" key="1">
    <citation type="journal article" date="2023" name="Insect Mol. Biol.">
        <title>Genome sequencing provides insights into the evolution of gene families encoding plant cell wall-degrading enzymes in longhorned beetles.</title>
        <authorList>
            <person name="Shin N.R."/>
            <person name="Okamura Y."/>
            <person name="Kirsch R."/>
            <person name="Pauchet Y."/>
        </authorList>
    </citation>
    <scope>NUCLEOTIDE SEQUENCE</scope>
    <source>
        <strain evidence="1">AMC_N1</strain>
    </source>
</reference>
<gene>
    <name evidence="1" type="ORF">NQ318_016161</name>
</gene>
<dbReference type="PANTHER" id="PTHR47331">
    <property type="entry name" value="PHD-TYPE DOMAIN-CONTAINING PROTEIN"/>
    <property type="match status" value="1"/>
</dbReference>
<evidence type="ECO:0000313" key="1">
    <source>
        <dbReference type="EMBL" id="KAJ8944181.1"/>
    </source>
</evidence>
<evidence type="ECO:0000313" key="2">
    <source>
        <dbReference type="Proteomes" id="UP001162162"/>
    </source>
</evidence>
<protein>
    <submittedName>
        <fullName evidence="1">Uncharacterized protein</fullName>
    </submittedName>
</protein>
<dbReference type="InterPro" id="IPR008042">
    <property type="entry name" value="Retrotrans_Pao"/>
</dbReference>
<proteinExistence type="predicted"/>
<name>A0AAV8XZR6_9CUCU</name>
<organism evidence="1 2">
    <name type="scientific">Aromia moschata</name>
    <dbReference type="NCBI Taxonomy" id="1265417"/>
    <lineage>
        <taxon>Eukaryota</taxon>
        <taxon>Metazoa</taxon>
        <taxon>Ecdysozoa</taxon>
        <taxon>Arthropoda</taxon>
        <taxon>Hexapoda</taxon>
        <taxon>Insecta</taxon>
        <taxon>Pterygota</taxon>
        <taxon>Neoptera</taxon>
        <taxon>Endopterygota</taxon>
        <taxon>Coleoptera</taxon>
        <taxon>Polyphaga</taxon>
        <taxon>Cucujiformia</taxon>
        <taxon>Chrysomeloidea</taxon>
        <taxon>Cerambycidae</taxon>
        <taxon>Cerambycinae</taxon>
        <taxon>Callichromatini</taxon>
        <taxon>Aromia</taxon>
    </lineage>
</organism>
<keyword evidence="2" id="KW-1185">Reference proteome</keyword>
<comment type="caution">
    <text evidence="1">The sequence shown here is derived from an EMBL/GenBank/DDBJ whole genome shotgun (WGS) entry which is preliminary data.</text>
</comment>
<dbReference type="Pfam" id="PF05380">
    <property type="entry name" value="Peptidase_A17"/>
    <property type="match status" value="2"/>
</dbReference>
<accession>A0AAV8XZR6</accession>
<sequence length="443" mass="50377">MVGLKFGTHKVDISFKNVGKSLCAINAIGNTILLHYEVGQVEEHLEDVDSSQVALSSFAPSSAMVLLSTVNVLKVLESGQFPLRKWVAIDPKILDGIEKSRWSSYSIKFGDNTEGVSKTLGLILLPSPDYLSYEINISDLKSQVSKRSILSEISRIFDPLGLLSPTVIIIKIVLQELWQLKLSWDEAIPLYLHTKWVSFRAELDSLNKLRISRQVICKDYVGCIYLRSFDKFGNVFVELLCAKSKVSPVKPITIPRLELCGALVLSRLFQIVIKSLEVKFDECLFVLAWLNTDPSKLKTFVSNRVSEIQTNTQTYSWHHISTNDNPADLLSRRVVPSKLKDTLLWWNGPSWLNKDLVFVNSDSDESNRLLNMENLPDIKQTNSCLIVTQNVPLFPFQRFSCLNKLYRVIAYCLRFHFNCKNSEENRLKAIELQRDKISTSLCP</sequence>